<accession>A0A4P9ZIW7</accession>
<feature type="coiled-coil region" evidence="1">
    <location>
        <begin position="601"/>
        <end position="649"/>
    </location>
</feature>
<feature type="region of interest" description="Disordered" evidence="2">
    <location>
        <begin position="815"/>
        <end position="834"/>
    </location>
</feature>
<feature type="region of interest" description="Disordered" evidence="2">
    <location>
        <begin position="110"/>
        <end position="129"/>
    </location>
</feature>
<feature type="region of interest" description="Disordered" evidence="2">
    <location>
        <begin position="14"/>
        <end position="52"/>
    </location>
</feature>
<dbReference type="Proteomes" id="UP000268321">
    <property type="component" value="Unassembled WGS sequence"/>
</dbReference>
<name>A0A4P9ZIW7_9ASCO</name>
<evidence type="ECO:0000256" key="1">
    <source>
        <dbReference type="SAM" id="Coils"/>
    </source>
</evidence>
<reference evidence="4" key="1">
    <citation type="journal article" date="2018" name="Nat. Microbiol.">
        <title>Leveraging single-cell genomics to expand the fungal tree of life.</title>
        <authorList>
            <person name="Ahrendt S.R."/>
            <person name="Quandt C.A."/>
            <person name="Ciobanu D."/>
            <person name="Clum A."/>
            <person name="Salamov A."/>
            <person name="Andreopoulos B."/>
            <person name="Cheng J.F."/>
            <person name="Woyke T."/>
            <person name="Pelin A."/>
            <person name="Henrissat B."/>
            <person name="Reynolds N.K."/>
            <person name="Benny G.L."/>
            <person name="Smith M.E."/>
            <person name="James T.Y."/>
            <person name="Grigoriev I.V."/>
        </authorList>
    </citation>
    <scope>NUCLEOTIDE SEQUENCE [LARGE SCALE GENOMIC DNA]</scope>
    <source>
        <strain evidence="4">Baker2002</strain>
    </source>
</reference>
<feature type="compositionally biased region" description="Basic and acidic residues" evidence="2">
    <location>
        <begin position="113"/>
        <end position="122"/>
    </location>
</feature>
<evidence type="ECO:0000256" key="2">
    <source>
        <dbReference type="SAM" id="MobiDB-lite"/>
    </source>
</evidence>
<feature type="coiled-coil region" evidence="1">
    <location>
        <begin position="779"/>
        <end position="813"/>
    </location>
</feature>
<sequence>MFLPDAFRPRKYDRLFQSASSSSESTDSSRSESDSDERLESAPLSTAPKVTLNVSFEEDDPFAPDYRGSAVRIALPPNPFVSKVAVVKSVHFDSYTKAYSAEEVPIETTVNDSRQEKNEKENCGQPPGSECPVACVSGDSVLEEAATTLEEPEKAVSQQKGVTSTEKMTEEILVDTNELIRDPPEPGDFAKPDQNLNVRSLEQEILMLSAELSESRASAELLAAQNTRLDERSADYADRLLELEHKQSSAAKEISNLKEKVNLRVAETKEAVLALQGLLHVLNGGLNRETTAEESTEDSQTGPEVKELVAPSILAVTETLVLLGAALVEEKKELLLNTAKLHDSQAATSRTVQDLRLRLAEEREEKNKAASAAQSLALQVAELKRTRQADNETISALRARMYLLEKEHRSTFAAKRALSQDVCSLRIEKKALEQRASDADNVCKESRETVQTLTTRLHVLEGEKLLDDMAATVLKQKVAELETAADEERAKHDAELAANMALAAETRREHAAEVARRQQAAQDYQAELDVQRMELEQMTAALQRAETEKVNLEDSYRAACSKMHLAEKSLEAAVVDQETARRLAKEVDALQNADALKIGQIAQLEEQYRRAQLELAQRYETIQQRDRTLAEERNEAAKLASEAATAQHRLEAAILEKTADISEKSAELSSVNEELAVTVKELNACVAARQKNEGMVTQLREQLSSEQHAAAEVRFKLQSRYDSCRRQRAAMSRAVCAALLPLAPKRHQAYFEEFGMLPWNCAVSDNAFGKLLSRVQSTLLQSVREAEERARRIERLEDEKRALVKRIRLLQRAPEEWRSSAGQSTGAGVSGRSG</sequence>
<evidence type="ECO:0000313" key="4">
    <source>
        <dbReference type="Proteomes" id="UP000268321"/>
    </source>
</evidence>
<proteinExistence type="predicted"/>
<dbReference type="EMBL" id="ML004432">
    <property type="protein sequence ID" value="RKP32301.1"/>
    <property type="molecule type" value="Genomic_DNA"/>
</dbReference>
<keyword evidence="1" id="KW-0175">Coiled coil</keyword>
<evidence type="ECO:0000313" key="3">
    <source>
        <dbReference type="EMBL" id="RKP32301.1"/>
    </source>
</evidence>
<feature type="compositionally biased region" description="Basic and acidic residues" evidence="2">
    <location>
        <begin position="27"/>
        <end position="40"/>
    </location>
</feature>
<gene>
    <name evidence="3" type="ORF">METBISCDRAFT_21569</name>
</gene>
<organism evidence="3 4">
    <name type="scientific">Metschnikowia bicuspidata</name>
    <dbReference type="NCBI Taxonomy" id="27322"/>
    <lineage>
        <taxon>Eukaryota</taxon>
        <taxon>Fungi</taxon>
        <taxon>Dikarya</taxon>
        <taxon>Ascomycota</taxon>
        <taxon>Saccharomycotina</taxon>
        <taxon>Pichiomycetes</taxon>
        <taxon>Metschnikowiaceae</taxon>
        <taxon>Metschnikowia</taxon>
    </lineage>
</organism>
<protein>
    <submittedName>
        <fullName evidence="3">Uncharacterized protein</fullName>
    </submittedName>
</protein>
<dbReference type="AlphaFoldDB" id="A0A4P9ZIW7"/>
<feature type="coiled-coil region" evidence="1">
    <location>
        <begin position="521"/>
        <end position="562"/>
    </location>
</feature>
<feature type="coiled-coil region" evidence="1">
    <location>
        <begin position="198"/>
        <end position="260"/>
    </location>
</feature>
<feature type="coiled-coil region" evidence="1">
    <location>
        <begin position="352"/>
        <end position="400"/>
    </location>
</feature>
<feature type="coiled-coil region" evidence="1">
    <location>
        <begin position="429"/>
        <end position="491"/>
    </location>
</feature>
<keyword evidence="4" id="KW-1185">Reference proteome</keyword>